<dbReference type="InterPro" id="IPR009057">
    <property type="entry name" value="Homeodomain-like_sf"/>
</dbReference>
<dbReference type="SUPFAM" id="SSF46689">
    <property type="entry name" value="Homeodomain-like"/>
    <property type="match status" value="1"/>
</dbReference>
<dbReference type="AlphaFoldDB" id="A0A348FZD3"/>
<dbReference type="RefSeq" id="WP_126398713.1">
    <property type="nucleotide sequence ID" value="NZ_AP018907.1"/>
</dbReference>
<accession>A0A348FZD3</accession>
<reference evidence="1 2" key="1">
    <citation type="submission" date="2018-08" db="EMBL/GenBank/DDBJ databases">
        <title>Complete genome sequencing of Blastochloris tepida GI.</title>
        <authorList>
            <person name="Tsukatani Y."/>
            <person name="Mori H."/>
        </authorList>
    </citation>
    <scope>NUCLEOTIDE SEQUENCE [LARGE SCALE GENOMIC DNA]</scope>
    <source>
        <strain evidence="1 2">GI</strain>
    </source>
</reference>
<protein>
    <submittedName>
        <fullName evidence="1">Uncharacterized protein</fullName>
    </submittedName>
</protein>
<dbReference type="Pfam" id="PF13384">
    <property type="entry name" value="HTH_23"/>
    <property type="match status" value="1"/>
</dbReference>
<evidence type="ECO:0000313" key="1">
    <source>
        <dbReference type="EMBL" id="BBF92666.1"/>
    </source>
</evidence>
<proteinExistence type="predicted"/>
<dbReference type="Gene3D" id="1.10.10.10">
    <property type="entry name" value="Winged helix-like DNA-binding domain superfamily/Winged helix DNA-binding domain"/>
    <property type="match status" value="1"/>
</dbReference>
<dbReference type="KEGG" id="blag:BLTE_13510"/>
<dbReference type="EMBL" id="AP018907">
    <property type="protein sequence ID" value="BBF92666.1"/>
    <property type="molecule type" value="Genomic_DNA"/>
</dbReference>
<gene>
    <name evidence="1" type="ORF">BLTE_13510</name>
</gene>
<organism evidence="1 2">
    <name type="scientific">Blastochloris tepida</name>
    <dbReference type="NCBI Taxonomy" id="2233851"/>
    <lineage>
        <taxon>Bacteria</taxon>
        <taxon>Pseudomonadati</taxon>
        <taxon>Pseudomonadota</taxon>
        <taxon>Alphaproteobacteria</taxon>
        <taxon>Hyphomicrobiales</taxon>
        <taxon>Blastochloridaceae</taxon>
        <taxon>Blastochloris</taxon>
    </lineage>
</organism>
<evidence type="ECO:0000313" key="2">
    <source>
        <dbReference type="Proteomes" id="UP000266934"/>
    </source>
</evidence>
<keyword evidence="2" id="KW-1185">Reference proteome</keyword>
<dbReference type="Proteomes" id="UP000266934">
    <property type="component" value="Chromosome"/>
</dbReference>
<sequence length="139" mass="15346">MLAGKMNPSRPKTDWTPRIVSDYRALVQCLRDRKDDLGISLLELDERSGLQVGYSGKLLGAGMVRTLGPLSMGLMLGALGLELMVVERGSAVVNPARDRALALHREGLSARAISKALRVNRSTVQLWLRGGRHWRKDTK</sequence>
<dbReference type="InterPro" id="IPR036388">
    <property type="entry name" value="WH-like_DNA-bd_sf"/>
</dbReference>
<dbReference type="OrthoDB" id="8239765at2"/>
<name>A0A348FZD3_9HYPH</name>